<reference evidence="1" key="1">
    <citation type="journal article" date="2020" name="Nature">
        <title>Giant virus diversity and host interactions through global metagenomics.</title>
        <authorList>
            <person name="Schulz F."/>
            <person name="Roux S."/>
            <person name="Paez-Espino D."/>
            <person name="Jungbluth S."/>
            <person name="Walsh D.A."/>
            <person name="Denef V.J."/>
            <person name="McMahon K.D."/>
            <person name="Konstantinidis K.T."/>
            <person name="Eloe-Fadrosh E.A."/>
            <person name="Kyrpides N.C."/>
            <person name="Woyke T."/>
        </authorList>
    </citation>
    <scope>NUCLEOTIDE SEQUENCE</scope>
    <source>
        <strain evidence="1">GVMAG-M-3300020192-26</strain>
    </source>
</reference>
<protein>
    <submittedName>
        <fullName evidence="1">Uncharacterized protein</fullName>
    </submittedName>
</protein>
<dbReference type="EMBL" id="MN739352">
    <property type="protein sequence ID" value="QHS99953.1"/>
    <property type="molecule type" value="Genomic_DNA"/>
</dbReference>
<name>A0A6C0C8Y6_9ZZZZ</name>
<proteinExistence type="predicted"/>
<dbReference type="AlphaFoldDB" id="A0A6C0C8Y6"/>
<sequence>MPNSNKYNERYYKEKYIKYKSKYFEAKQRNLIGGNDNNPAL</sequence>
<evidence type="ECO:0000313" key="1">
    <source>
        <dbReference type="EMBL" id="QHS99953.1"/>
    </source>
</evidence>
<organism evidence="1">
    <name type="scientific">viral metagenome</name>
    <dbReference type="NCBI Taxonomy" id="1070528"/>
    <lineage>
        <taxon>unclassified sequences</taxon>
        <taxon>metagenomes</taxon>
        <taxon>organismal metagenomes</taxon>
    </lineage>
</organism>
<accession>A0A6C0C8Y6</accession>